<dbReference type="InterPro" id="IPR011701">
    <property type="entry name" value="MFS"/>
</dbReference>
<gene>
    <name evidence="9" type="ORF">UFOPK3564_00819</name>
</gene>
<dbReference type="GO" id="GO:0022857">
    <property type="term" value="F:transmembrane transporter activity"/>
    <property type="evidence" value="ECO:0007669"/>
    <property type="project" value="InterPro"/>
</dbReference>
<dbReference type="AlphaFoldDB" id="A0A6J7GJ89"/>
<feature type="transmembrane region" description="Helical" evidence="7">
    <location>
        <begin position="351"/>
        <end position="369"/>
    </location>
</feature>
<dbReference type="PANTHER" id="PTHR43271:SF1">
    <property type="entry name" value="INNER MEMBRANE TRANSPORT PROTEIN YNFM"/>
    <property type="match status" value="1"/>
</dbReference>
<evidence type="ECO:0000256" key="7">
    <source>
        <dbReference type="SAM" id="Phobius"/>
    </source>
</evidence>
<dbReference type="PROSITE" id="PS50850">
    <property type="entry name" value="MFS"/>
    <property type="match status" value="1"/>
</dbReference>
<keyword evidence="2" id="KW-0813">Transport</keyword>
<proteinExistence type="predicted"/>
<keyword evidence="3" id="KW-1003">Cell membrane</keyword>
<evidence type="ECO:0000259" key="8">
    <source>
        <dbReference type="PROSITE" id="PS50850"/>
    </source>
</evidence>
<protein>
    <submittedName>
        <fullName evidence="9">Unannotated protein</fullName>
    </submittedName>
</protein>
<dbReference type="Pfam" id="PF07690">
    <property type="entry name" value="MFS_1"/>
    <property type="match status" value="1"/>
</dbReference>
<feature type="transmembrane region" description="Helical" evidence="7">
    <location>
        <begin position="229"/>
        <end position="251"/>
    </location>
</feature>
<keyword evidence="6 7" id="KW-0472">Membrane</keyword>
<feature type="transmembrane region" description="Helical" evidence="7">
    <location>
        <begin position="25"/>
        <end position="43"/>
    </location>
</feature>
<feature type="transmembrane region" description="Helical" evidence="7">
    <location>
        <begin position="94"/>
        <end position="112"/>
    </location>
</feature>
<dbReference type="GO" id="GO:0005886">
    <property type="term" value="C:plasma membrane"/>
    <property type="evidence" value="ECO:0007669"/>
    <property type="project" value="UniProtKB-SubCell"/>
</dbReference>
<dbReference type="CDD" id="cd17324">
    <property type="entry name" value="MFS_NepI_like"/>
    <property type="match status" value="1"/>
</dbReference>
<dbReference type="InterPro" id="IPR036259">
    <property type="entry name" value="MFS_trans_sf"/>
</dbReference>
<feature type="transmembrane region" description="Helical" evidence="7">
    <location>
        <begin position="263"/>
        <end position="286"/>
    </location>
</feature>
<dbReference type="SUPFAM" id="SSF103473">
    <property type="entry name" value="MFS general substrate transporter"/>
    <property type="match status" value="1"/>
</dbReference>
<feature type="transmembrane region" description="Helical" evidence="7">
    <location>
        <begin position="317"/>
        <end position="339"/>
    </location>
</feature>
<feature type="transmembrane region" description="Helical" evidence="7">
    <location>
        <begin position="293"/>
        <end position="311"/>
    </location>
</feature>
<evidence type="ECO:0000256" key="4">
    <source>
        <dbReference type="ARBA" id="ARBA00022692"/>
    </source>
</evidence>
<comment type="subcellular location">
    <subcellularLocation>
        <location evidence="1">Cell membrane</location>
        <topology evidence="1">Multi-pass membrane protein</topology>
    </subcellularLocation>
</comment>
<feature type="transmembrane region" description="Helical" evidence="7">
    <location>
        <begin position="177"/>
        <end position="196"/>
    </location>
</feature>
<feature type="transmembrane region" description="Helical" evidence="7">
    <location>
        <begin position="63"/>
        <end position="82"/>
    </location>
</feature>
<reference evidence="9" key="1">
    <citation type="submission" date="2020-05" db="EMBL/GenBank/DDBJ databases">
        <authorList>
            <person name="Chiriac C."/>
            <person name="Salcher M."/>
            <person name="Ghai R."/>
            <person name="Kavagutti S V."/>
        </authorList>
    </citation>
    <scope>NUCLEOTIDE SEQUENCE</scope>
</reference>
<feature type="transmembrane region" description="Helical" evidence="7">
    <location>
        <begin position="118"/>
        <end position="138"/>
    </location>
</feature>
<dbReference type="Gene3D" id="1.20.1250.20">
    <property type="entry name" value="MFS general substrate transporter like domains"/>
    <property type="match status" value="1"/>
</dbReference>
<evidence type="ECO:0000256" key="6">
    <source>
        <dbReference type="ARBA" id="ARBA00023136"/>
    </source>
</evidence>
<evidence type="ECO:0000256" key="2">
    <source>
        <dbReference type="ARBA" id="ARBA00022448"/>
    </source>
</evidence>
<sequence length="415" mass="42869">MSSAVPPPVAEDLRLRRGSDGYRRLSIAMFAAGLATFALLYTTQPLLPLLARELDVSPATSSLTLAATSLGIVVALLPAGWLSDVWGRTRVMKLSLLGSAGLIIVAAAAPSFETLVALRFLQGVALAGLPAVAMAYLVEEVHPQSLGSSIGLYIGGNAIGGMAGRLVGGAFADAGGWRVSLLGVGLISLACTAVFLRLAPRSRHFTPHPFALRATLSSLRAHLRDRGQLRLDAMAALLMGTFVAVFNGLSFRLEDAPYGLGETAIAAVFLVYPLGSLSSAVAGRLADRIGRRAVLPVGVLIAGAGLAITMLRPLPLVVLGIAILTIGFFAAHSVASSWVGRRAAHAPAQASALYLLAYYLGASIAGPLGGNAWDAGGWNEVVLVGAVLLGLAFVVSLRLRGTPPLRPAVEQPVVV</sequence>
<dbReference type="PROSITE" id="PS00216">
    <property type="entry name" value="SUGAR_TRANSPORT_1"/>
    <property type="match status" value="1"/>
</dbReference>
<dbReference type="InterPro" id="IPR005829">
    <property type="entry name" value="Sugar_transporter_CS"/>
</dbReference>
<keyword evidence="5 7" id="KW-1133">Transmembrane helix</keyword>
<dbReference type="EMBL" id="CAFBMK010000032">
    <property type="protein sequence ID" value="CAB4904985.1"/>
    <property type="molecule type" value="Genomic_DNA"/>
</dbReference>
<name>A0A6J7GJ89_9ZZZZ</name>
<evidence type="ECO:0000313" key="9">
    <source>
        <dbReference type="EMBL" id="CAB4904985.1"/>
    </source>
</evidence>
<feature type="transmembrane region" description="Helical" evidence="7">
    <location>
        <begin position="150"/>
        <end position="171"/>
    </location>
</feature>
<evidence type="ECO:0000256" key="5">
    <source>
        <dbReference type="ARBA" id="ARBA00022989"/>
    </source>
</evidence>
<keyword evidence="4 7" id="KW-0812">Transmembrane</keyword>
<feature type="transmembrane region" description="Helical" evidence="7">
    <location>
        <begin position="381"/>
        <end position="399"/>
    </location>
</feature>
<evidence type="ECO:0000256" key="1">
    <source>
        <dbReference type="ARBA" id="ARBA00004651"/>
    </source>
</evidence>
<dbReference type="PANTHER" id="PTHR43271">
    <property type="entry name" value="BLL2771 PROTEIN"/>
    <property type="match status" value="1"/>
</dbReference>
<feature type="domain" description="Major facilitator superfamily (MFS) profile" evidence="8">
    <location>
        <begin position="21"/>
        <end position="404"/>
    </location>
</feature>
<dbReference type="InterPro" id="IPR020846">
    <property type="entry name" value="MFS_dom"/>
</dbReference>
<organism evidence="9">
    <name type="scientific">freshwater metagenome</name>
    <dbReference type="NCBI Taxonomy" id="449393"/>
    <lineage>
        <taxon>unclassified sequences</taxon>
        <taxon>metagenomes</taxon>
        <taxon>ecological metagenomes</taxon>
    </lineage>
</organism>
<evidence type="ECO:0000256" key="3">
    <source>
        <dbReference type="ARBA" id="ARBA00022475"/>
    </source>
</evidence>
<accession>A0A6J7GJ89</accession>